<name>A0ACA9RMM2_9GLOM</name>
<feature type="non-terminal residue" evidence="1">
    <location>
        <position position="111"/>
    </location>
</feature>
<keyword evidence="2" id="KW-1185">Reference proteome</keyword>
<proteinExistence type="predicted"/>
<dbReference type="EMBL" id="CAJVPW010077342">
    <property type="protein sequence ID" value="CAG8798737.1"/>
    <property type="molecule type" value="Genomic_DNA"/>
</dbReference>
<feature type="non-terminal residue" evidence="1">
    <location>
        <position position="1"/>
    </location>
</feature>
<evidence type="ECO:0000313" key="2">
    <source>
        <dbReference type="Proteomes" id="UP000789366"/>
    </source>
</evidence>
<evidence type="ECO:0000313" key="1">
    <source>
        <dbReference type="EMBL" id="CAG8798737.1"/>
    </source>
</evidence>
<protein>
    <submittedName>
        <fullName evidence="1">358_t:CDS:1</fullName>
    </submittedName>
</protein>
<accession>A0ACA9RMM2</accession>
<comment type="caution">
    <text evidence="1">The sequence shown here is derived from an EMBL/GenBank/DDBJ whole genome shotgun (WGS) entry which is preliminary data.</text>
</comment>
<organism evidence="1 2">
    <name type="scientific">Cetraspora pellucida</name>
    <dbReference type="NCBI Taxonomy" id="1433469"/>
    <lineage>
        <taxon>Eukaryota</taxon>
        <taxon>Fungi</taxon>
        <taxon>Fungi incertae sedis</taxon>
        <taxon>Mucoromycota</taxon>
        <taxon>Glomeromycotina</taxon>
        <taxon>Glomeromycetes</taxon>
        <taxon>Diversisporales</taxon>
        <taxon>Gigasporaceae</taxon>
        <taxon>Cetraspora</taxon>
    </lineage>
</organism>
<reference evidence="1" key="1">
    <citation type="submission" date="2021-06" db="EMBL/GenBank/DDBJ databases">
        <authorList>
            <person name="Kallberg Y."/>
            <person name="Tangrot J."/>
            <person name="Rosling A."/>
        </authorList>
    </citation>
    <scope>NUCLEOTIDE SEQUENCE</scope>
    <source>
        <strain evidence="1">28 12/20/2015</strain>
    </source>
</reference>
<sequence length="111" mass="12666">IPMMAYNTNMDSMSSLKYTTGSAMQQLVDAVRAAINNPTEKPSTAEENETTEDTSSEKPSKEKLPKEDIIMEFLFDCKEILLYYNKKINEKTKFEDLQPGSDLFNLIQNDD</sequence>
<dbReference type="Proteomes" id="UP000789366">
    <property type="component" value="Unassembled WGS sequence"/>
</dbReference>
<gene>
    <name evidence="1" type="ORF">SPELUC_LOCUS17866</name>
</gene>